<feature type="compositionally biased region" description="Basic and acidic residues" evidence="1">
    <location>
        <begin position="259"/>
        <end position="279"/>
    </location>
</feature>
<evidence type="ECO:0000313" key="4">
    <source>
        <dbReference type="Proteomes" id="UP000257109"/>
    </source>
</evidence>
<proteinExistence type="predicted"/>
<dbReference type="PANTHER" id="PTHR33223">
    <property type="entry name" value="CCHC-TYPE DOMAIN-CONTAINING PROTEIN"/>
    <property type="match status" value="1"/>
</dbReference>
<dbReference type="EMBL" id="QJKJ01001227">
    <property type="protein sequence ID" value="RDY08697.1"/>
    <property type="molecule type" value="Genomic_DNA"/>
</dbReference>
<dbReference type="InterPro" id="IPR005162">
    <property type="entry name" value="Retrotrans_gag_dom"/>
</dbReference>
<accession>A0A371I0X6</accession>
<dbReference type="PANTHER" id="PTHR33223:SF10">
    <property type="entry name" value="AMINOTRANSFERASE-LIKE PLANT MOBILE DOMAIN-CONTAINING PROTEIN"/>
    <property type="match status" value="1"/>
</dbReference>
<organism evidence="3 4">
    <name type="scientific">Mucuna pruriens</name>
    <name type="common">Velvet bean</name>
    <name type="synonym">Dolichos pruriens</name>
    <dbReference type="NCBI Taxonomy" id="157652"/>
    <lineage>
        <taxon>Eukaryota</taxon>
        <taxon>Viridiplantae</taxon>
        <taxon>Streptophyta</taxon>
        <taxon>Embryophyta</taxon>
        <taxon>Tracheophyta</taxon>
        <taxon>Spermatophyta</taxon>
        <taxon>Magnoliopsida</taxon>
        <taxon>eudicotyledons</taxon>
        <taxon>Gunneridae</taxon>
        <taxon>Pentapetalae</taxon>
        <taxon>rosids</taxon>
        <taxon>fabids</taxon>
        <taxon>Fabales</taxon>
        <taxon>Fabaceae</taxon>
        <taxon>Papilionoideae</taxon>
        <taxon>50 kb inversion clade</taxon>
        <taxon>NPAAA clade</taxon>
        <taxon>indigoferoid/millettioid clade</taxon>
        <taxon>Phaseoleae</taxon>
        <taxon>Mucuna</taxon>
    </lineage>
</organism>
<evidence type="ECO:0000256" key="1">
    <source>
        <dbReference type="SAM" id="MobiDB-lite"/>
    </source>
</evidence>
<gene>
    <name evidence="3" type="ORF">CR513_07044</name>
</gene>
<feature type="domain" description="Retrotransposon gag" evidence="2">
    <location>
        <begin position="81"/>
        <end position="156"/>
    </location>
</feature>
<feature type="non-terminal residue" evidence="3">
    <location>
        <position position="1"/>
    </location>
</feature>
<protein>
    <recommendedName>
        <fullName evidence="2">Retrotransposon gag domain-containing protein</fullName>
    </recommendedName>
</protein>
<dbReference type="OrthoDB" id="1751689at2759"/>
<comment type="caution">
    <text evidence="3">The sequence shown here is derived from an EMBL/GenBank/DDBJ whole genome shotgun (WGS) entry which is preliminary data.</text>
</comment>
<feature type="region of interest" description="Disordered" evidence="1">
    <location>
        <begin position="259"/>
        <end position="295"/>
    </location>
</feature>
<evidence type="ECO:0000259" key="2">
    <source>
        <dbReference type="Pfam" id="PF03732"/>
    </source>
</evidence>
<name>A0A371I0X6_MUCPR</name>
<dbReference type="Proteomes" id="UP000257109">
    <property type="component" value="Unassembled WGS sequence"/>
</dbReference>
<reference evidence="3" key="1">
    <citation type="submission" date="2018-05" db="EMBL/GenBank/DDBJ databases">
        <title>Draft genome of Mucuna pruriens seed.</title>
        <authorList>
            <person name="Nnadi N.E."/>
            <person name="Vos R."/>
            <person name="Hasami M.H."/>
            <person name="Devisetty U.K."/>
            <person name="Aguiy J.C."/>
        </authorList>
    </citation>
    <scope>NUCLEOTIDE SEQUENCE [LARGE SCALE GENOMIC DNA]</scope>
    <source>
        <strain evidence="3">JCA_2017</strain>
    </source>
</reference>
<sequence>MGATEAREVRSAKVTNKQSAPIQLGLEVASTREHLFVDGIMEAPCRRARGYDDTSNLDEHLVEYMTQVNLFSSEDVILCRIFLTSLKGLALYWYTQLPAHSIDSFVTLKKKFNTQHSTSRLYHLTPIALVNLRQEEDKPLRSFMARFSNVSMKIHNLNPKVAPHSMIMVQKIGPFFDSLCRDPPTTMDELRTRATDYIQIEEMGQQDKKYCYYHRNYNHKIEGCLTLRDKIEQLIQAGHLCKFVKREVNLEYLAQKQDIVDQRGEHSPRRERTPRREQTPQHAQTPRRGQMPLREGTLRLKGVINTIARGICRRVFKLGPKVIPTHCQQHPHRHRPSPSTITPITFTDQNFIKSNIEQNNPMLIIIEVDNFIVKKVLINQGSSADILYMSTFRHMQILEVEMRPYHEQLVGFLGERVDTHGYINLLATFGDPCALRMISICYLIVEADTSYNVLISRPTLNTLGTIVSTLHLVMKFHTIGQK</sequence>
<dbReference type="Pfam" id="PF03732">
    <property type="entry name" value="Retrotrans_gag"/>
    <property type="match status" value="1"/>
</dbReference>
<dbReference type="AlphaFoldDB" id="A0A371I0X6"/>
<keyword evidence="4" id="KW-1185">Reference proteome</keyword>
<evidence type="ECO:0000313" key="3">
    <source>
        <dbReference type="EMBL" id="RDY08697.1"/>
    </source>
</evidence>